<evidence type="ECO:0000313" key="3">
    <source>
        <dbReference type="Proteomes" id="UP001472677"/>
    </source>
</evidence>
<sequence length="342" mass="39448">MFESLKPNQDLKRVWCVVDENNMEILRNSAIGRCLNNYSLQALATEFRRKNLQGFSIMRIQGPMILLMFHDMETRNEIIRSSEIYPVRVKEIEYPYKNEHSEDFSVGMSDDEDDSTHGKHRWSDSGVEAGASVARLDSSPISNSKYVNSQETIVPNSTELVLVDHDQTKLELSMCVDLRVCNSQDNRMDVFSDAATRLINRCGEELPKFDVMQFSELHVSPIAQTNGPLVDTSDTSSRAITFKKGDVDRKVRYFADLMQKEMTTTKQHVSKRGHGRPRKETKTNQIWRLTRLKESIWCQKSRVLWLKEGDRNMRFFHRTTKLGRCATRFGAANSGEMDFEAE</sequence>
<dbReference type="EMBL" id="JBBPBM010000010">
    <property type="protein sequence ID" value="KAK8565167.1"/>
    <property type="molecule type" value="Genomic_DNA"/>
</dbReference>
<evidence type="ECO:0000313" key="2">
    <source>
        <dbReference type="EMBL" id="KAK8565167.1"/>
    </source>
</evidence>
<accession>A0ABR2ESZ8</accession>
<dbReference type="Proteomes" id="UP001472677">
    <property type="component" value="Unassembled WGS sequence"/>
</dbReference>
<feature type="region of interest" description="Disordered" evidence="1">
    <location>
        <begin position="103"/>
        <end position="124"/>
    </location>
</feature>
<name>A0ABR2ESZ8_9ROSI</name>
<gene>
    <name evidence="2" type="ORF">V6N12_058741</name>
</gene>
<protein>
    <submittedName>
        <fullName evidence="2">Uncharacterized protein</fullName>
    </submittedName>
</protein>
<organism evidence="2 3">
    <name type="scientific">Hibiscus sabdariffa</name>
    <name type="common">roselle</name>
    <dbReference type="NCBI Taxonomy" id="183260"/>
    <lineage>
        <taxon>Eukaryota</taxon>
        <taxon>Viridiplantae</taxon>
        <taxon>Streptophyta</taxon>
        <taxon>Embryophyta</taxon>
        <taxon>Tracheophyta</taxon>
        <taxon>Spermatophyta</taxon>
        <taxon>Magnoliopsida</taxon>
        <taxon>eudicotyledons</taxon>
        <taxon>Gunneridae</taxon>
        <taxon>Pentapetalae</taxon>
        <taxon>rosids</taxon>
        <taxon>malvids</taxon>
        <taxon>Malvales</taxon>
        <taxon>Malvaceae</taxon>
        <taxon>Malvoideae</taxon>
        <taxon>Hibiscus</taxon>
    </lineage>
</organism>
<proteinExistence type="predicted"/>
<keyword evidence="3" id="KW-1185">Reference proteome</keyword>
<reference evidence="2 3" key="1">
    <citation type="journal article" date="2024" name="G3 (Bethesda)">
        <title>Genome assembly of Hibiscus sabdariffa L. provides insights into metabolisms of medicinal natural products.</title>
        <authorList>
            <person name="Kim T."/>
        </authorList>
    </citation>
    <scope>NUCLEOTIDE SEQUENCE [LARGE SCALE GENOMIC DNA]</scope>
    <source>
        <strain evidence="2">TK-2024</strain>
        <tissue evidence="2">Old leaves</tissue>
    </source>
</reference>
<comment type="caution">
    <text evidence="2">The sequence shown here is derived from an EMBL/GenBank/DDBJ whole genome shotgun (WGS) entry which is preliminary data.</text>
</comment>
<evidence type="ECO:0000256" key="1">
    <source>
        <dbReference type="SAM" id="MobiDB-lite"/>
    </source>
</evidence>